<evidence type="ECO:0000313" key="4">
    <source>
        <dbReference type="Proteomes" id="UP000092578"/>
    </source>
</evidence>
<dbReference type="AlphaFoldDB" id="A0A1B9AU03"/>
<dbReference type="EMBL" id="MAYT01000023">
    <property type="protein sequence ID" value="OCA87168.1"/>
    <property type="molecule type" value="Genomic_DNA"/>
</dbReference>
<proteinExistence type="inferred from homology"/>
<dbReference type="PANTHER" id="PTHR11895:SF7">
    <property type="entry name" value="GLUTAMYL-TRNA(GLN) AMIDOTRANSFERASE SUBUNIT A, MITOCHONDRIAL"/>
    <property type="match status" value="1"/>
</dbReference>
<comment type="similarity">
    <text evidence="1">Belongs to the amidase family.</text>
</comment>
<sequence length="483" mass="52012">MKFSEYSIYDAVGLAELVKKKEVTPKELAEAAFKGIEKVNPAINAVVQILDKQVDKEIERGLHDGPFTGVPFLIKELGIQAAGVSISSGSRLLAGLVTPTDDELMTRFRKSGLLTVGTTTTPEFGYNFTTESVLHGPTRNPWNIERSAGGSSGGSAAAVAAGIVPIAHANDGAGSVRVPASYNGLIGFKPTRGRVPTGPNTSEPAYGRSSSFAITRSVRDTAALLDCVSGPDVGCYAWAERPKLPYKEEALRAPGRLRIAWSAQPQNQAPVNEEVVRVLHQTVKLCEELGHEVIEAAPVVDEEWHSLAALRIKAAYTTAAINKASARLKRTPSEENLETAIWSAYQIGQSLKAAELLEAFDIQNRISRSVGEFFTHYDVLLTPTAAQLPPVIGELNMDAPDSDMKGFGKKIFRYFPFTRLFNTTGQPAVSLPLGWSASGLPIGMQFAGRFADEATLFRLAGQLEEACSWNTKTPINVGALITK</sequence>
<dbReference type="Pfam" id="PF01425">
    <property type="entry name" value="Amidase"/>
    <property type="match status" value="1"/>
</dbReference>
<feature type="domain" description="Amidase" evidence="2">
    <location>
        <begin position="27"/>
        <end position="456"/>
    </location>
</feature>
<dbReference type="PANTHER" id="PTHR11895">
    <property type="entry name" value="TRANSAMIDASE"/>
    <property type="match status" value="1"/>
</dbReference>
<dbReference type="PROSITE" id="PS00571">
    <property type="entry name" value="AMIDASES"/>
    <property type="match status" value="1"/>
</dbReference>
<evidence type="ECO:0000256" key="1">
    <source>
        <dbReference type="ARBA" id="ARBA00009199"/>
    </source>
</evidence>
<keyword evidence="4" id="KW-1185">Reference proteome</keyword>
<dbReference type="Gene3D" id="3.90.1300.10">
    <property type="entry name" value="Amidase signature (AS) domain"/>
    <property type="match status" value="1"/>
</dbReference>
<dbReference type="Proteomes" id="UP000092578">
    <property type="component" value="Unassembled WGS sequence"/>
</dbReference>
<dbReference type="InterPro" id="IPR000120">
    <property type="entry name" value="Amidase"/>
</dbReference>
<protein>
    <submittedName>
        <fullName evidence="3">Amidase</fullName>
    </submittedName>
</protein>
<dbReference type="InterPro" id="IPR036928">
    <property type="entry name" value="AS_sf"/>
</dbReference>
<dbReference type="InterPro" id="IPR023631">
    <property type="entry name" value="Amidase_dom"/>
</dbReference>
<dbReference type="SUPFAM" id="SSF75304">
    <property type="entry name" value="Amidase signature (AS) enzymes"/>
    <property type="match status" value="1"/>
</dbReference>
<dbReference type="GO" id="GO:0003824">
    <property type="term" value="F:catalytic activity"/>
    <property type="evidence" value="ECO:0007669"/>
    <property type="project" value="InterPro"/>
</dbReference>
<evidence type="ECO:0000259" key="2">
    <source>
        <dbReference type="Pfam" id="PF01425"/>
    </source>
</evidence>
<organism evidence="3 4">
    <name type="scientific">Pseudobacillus wudalianchiensis</name>
    <dbReference type="NCBI Taxonomy" id="1743143"/>
    <lineage>
        <taxon>Bacteria</taxon>
        <taxon>Bacillati</taxon>
        <taxon>Bacillota</taxon>
        <taxon>Bacilli</taxon>
        <taxon>Bacillales</taxon>
        <taxon>Bacillaceae</taxon>
        <taxon>Pseudobacillus</taxon>
    </lineage>
</organism>
<dbReference type="InterPro" id="IPR020556">
    <property type="entry name" value="Amidase_CS"/>
</dbReference>
<dbReference type="RefSeq" id="WP_065410612.1">
    <property type="nucleotide sequence ID" value="NZ_MAYT01000023.1"/>
</dbReference>
<accession>A0A1B9AU03</accession>
<gene>
    <name evidence="3" type="ORF">A8F95_07820</name>
</gene>
<reference evidence="4" key="1">
    <citation type="submission" date="2016-05" db="EMBL/GenBank/DDBJ databases">
        <authorList>
            <person name="Liu B."/>
            <person name="Wang J."/>
            <person name="Zhu Y."/>
            <person name="Liu G."/>
            <person name="Chen Q."/>
            <person name="Chen Z."/>
            <person name="Lan J."/>
            <person name="Che J."/>
            <person name="Ge C."/>
            <person name="Shi H."/>
            <person name="Pan Z."/>
            <person name="Liu X."/>
        </authorList>
    </citation>
    <scope>NUCLEOTIDE SEQUENCE [LARGE SCALE GENOMIC DNA]</scope>
    <source>
        <strain evidence="4">FJAT-27215</strain>
    </source>
</reference>
<comment type="caution">
    <text evidence="3">The sequence shown here is derived from an EMBL/GenBank/DDBJ whole genome shotgun (WGS) entry which is preliminary data.</text>
</comment>
<evidence type="ECO:0000313" key="3">
    <source>
        <dbReference type="EMBL" id="OCA87168.1"/>
    </source>
</evidence>
<name>A0A1B9AU03_9BACI</name>